<protein>
    <submittedName>
        <fullName evidence="2">Uncharacterized protein</fullName>
    </submittedName>
</protein>
<proteinExistence type="predicted"/>
<name>A0A6C0KZL0_9ZZZZ</name>
<reference evidence="2" key="1">
    <citation type="journal article" date="2020" name="Nature">
        <title>Giant virus diversity and host interactions through global metagenomics.</title>
        <authorList>
            <person name="Schulz F."/>
            <person name="Roux S."/>
            <person name="Paez-Espino D."/>
            <person name="Jungbluth S."/>
            <person name="Walsh D.A."/>
            <person name="Denef V.J."/>
            <person name="McMahon K.D."/>
            <person name="Konstantinidis K.T."/>
            <person name="Eloe-Fadrosh E.A."/>
            <person name="Kyrpides N.C."/>
            <person name="Woyke T."/>
        </authorList>
    </citation>
    <scope>NUCLEOTIDE SEQUENCE</scope>
    <source>
        <strain evidence="2">GVMAG-S-ERX555907-63</strain>
    </source>
</reference>
<dbReference type="InterPro" id="IPR036278">
    <property type="entry name" value="Sialidase_sf"/>
</dbReference>
<organism evidence="2">
    <name type="scientific">viral metagenome</name>
    <dbReference type="NCBI Taxonomy" id="1070528"/>
    <lineage>
        <taxon>unclassified sequences</taxon>
        <taxon>metagenomes</taxon>
        <taxon>organismal metagenomes</taxon>
    </lineage>
</organism>
<dbReference type="SUPFAM" id="SSF50939">
    <property type="entry name" value="Sialidases"/>
    <property type="match status" value="1"/>
</dbReference>
<keyword evidence="1" id="KW-0732">Signal</keyword>
<accession>A0A6C0KZL0</accession>
<dbReference type="InterPro" id="IPR013517">
    <property type="entry name" value="FG-GAP"/>
</dbReference>
<dbReference type="AlphaFoldDB" id="A0A6C0KZL0"/>
<evidence type="ECO:0000313" key="2">
    <source>
        <dbReference type="EMBL" id="QHU22713.1"/>
    </source>
</evidence>
<dbReference type="EMBL" id="MN741017">
    <property type="protein sequence ID" value="QHU22713.1"/>
    <property type="molecule type" value="Genomic_DNA"/>
</dbReference>
<dbReference type="PANTHER" id="PTHR36220">
    <property type="entry name" value="UNNAMED PRODUCT"/>
    <property type="match status" value="1"/>
</dbReference>
<dbReference type="Pfam" id="PF14312">
    <property type="entry name" value="FG-GAP_2"/>
    <property type="match status" value="2"/>
</dbReference>
<sequence>MNPRLFGCCTSLVDDILVIGTPSISKKGSLHTYKLSDRNVDEIGEPLLAYDGHSDDGFGISCKLFSNSQTELLLIVGAHRKTDMCVSTGAAYIYKSYDFGKKWEYVDILSPVTKIHKSFFGCSVDINKTTAIVGAYGDNTEGWRVGSVSIFNKNDQLKKWNCVKTLVPNSFSVNKYQPSINNSCYYFGFSVALSEQFIVVGAPSERKSGSTYLFHTKDTWDSNNIVSHKINGVNNFGFSIDIFNDQIVVGSPGQDGVPGKTFIYNISSFFDASIGLLPTSNHHNNCETLIAKSKSSKALFGRDVSIHNDLLLVSGFGKNDSEFVGSAFLYIRNNESETDSEPVACLRDSDASQLFGHSVCLNDQFVVIGDPAANNVHIYNVNNIMNGNSQRWANSTHIIKAPQEYLLEIN</sequence>
<dbReference type="InterPro" id="IPR028994">
    <property type="entry name" value="Integrin_alpha_N"/>
</dbReference>
<evidence type="ECO:0000256" key="1">
    <source>
        <dbReference type="ARBA" id="ARBA00022729"/>
    </source>
</evidence>
<dbReference type="PANTHER" id="PTHR36220:SF1">
    <property type="entry name" value="GAMMA TUBULIN COMPLEX COMPONENT C-TERMINAL DOMAIN-CONTAINING PROTEIN"/>
    <property type="match status" value="1"/>
</dbReference>
<dbReference type="Gene3D" id="2.130.10.130">
    <property type="entry name" value="Integrin alpha, N-terminal"/>
    <property type="match status" value="2"/>
</dbReference>